<dbReference type="Gene3D" id="3.30.559.30">
    <property type="entry name" value="Nonribosomal peptide synthetase, condensation domain"/>
    <property type="match status" value="1"/>
</dbReference>
<dbReference type="InterPro" id="IPR009081">
    <property type="entry name" value="PP-bd_ACP"/>
</dbReference>
<dbReference type="Gene3D" id="1.10.1200.10">
    <property type="entry name" value="ACP-like"/>
    <property type="match status" value="1"/>
</dbReference>
<dbReference type="Gene3D" id="3.30.559.10">
    <property type="entry name" value="Chloramphenicol acetyltransferase-like domain"/>
    <property type="match status" value="1"/>
</dbReference>
<dbReference type="SUPFAM" id="SSF47336">
    <property type="entry name" value="ACP-like"/>
    <property type="match status" value="1"/>
</dbReference>
<sequence>MTTAFPMSFAQQRLCFLHRMDPTGAAHATVRCHRVTGPLDPRALREALDVLVARHEPLRTAFPLGTRQQVSAEGRGHVHVHVLEVATEAEALRHAHEEAARPFELEHGPLLRLTVMRLEPRTHFLVFAVHLLVADGASLQVFTEELAIAYRAALLGQPTGLPELPVQYVDWAAWQREQLTAERREALSRRWREQLSGVPLFLDLVPPRPVLGRGRRMHRVLPAAVAHGVRALASTERQTVFTVLAAACGLVLGHRAGREQVLLGLAVANRDLPEVERVLGFFVNTVVLQVDLRGDPDFRELLTRVAAATVAAYAHKDLPFEQLVADLAPPRDPTRSPVVQVNFAYHPAGTAGALSLHGCEVTEFLLDLPSAKFELTLRVEERSDGPYTVWAEFDESLFNPAFIDGLLAAYEDVLRTATPHARTSPPRSPVEARAQHLSRIFADVLKVDSVAPDDDFFQRGGHSLQLVEVAARIRSEMGQDLSLRELYQHPTVAGAAARLDRTGAPR</sequence>
<keyword evidence="5" id="KW-1185">Reference proteome</keyword>
<organism evidence="4 5">
    <name type="scientific">Corallococcus soli</name>
    <dbReference type="NCBI Taxonomy" id="2710757"/>
    <lineage>
        <taxon>Bacteria</taxon>
        <taxon>Pseudomonadati</taxon>
        <taxon>Myxococcota</taxon>
        <taxon>Myxococcia</taxon>
        <taxon>Myxococcales</taxon>
        <taxon>Cystobacterineae</taxon>
        <taxon>Myxococcaceae</taxon>
        <taxon>Corallococcus</taxon>
    </lineage>
</organism>
<evidence type="ECO:0000313" key="5">
    <source>
        <dbReference type="Proteomes" id="UP001516472"/>
    </source>
</evidence>
<keyword evidence="1" id="KW-0596">Phosphopantetheine</keyword>
<evidence type="ECO:0000259" key="3">
    <source>
        <dbReference type="PROSITE" id="PS50075"/>
    </source>
</evidence>
<dbReference type="SMART" id="SM00823">
    <property type="entry name" value="PKS_PP"/>
    <property type="match status" value="1"/>
</dbReference>
<dbReference type="RefSeq" id="WP_193347246.1">
    <property type="nucleotide sequence ID" value="NZ_CBCSIP010000003.1"/>
</dbReference>
<dbReference type="InterPro" id="IPR023213">
    <property type="entry name" value="CAT-like_dom_sf"/>
</dbReference>
<dbReference type="PROSITE" id="PS50075">
    <property type="entry name" value="CARRIER"/>
    <property type="match status" value="1"/>
</dbReference>
<proteinExistence type="predicted"/>
<dbReference type="CDD" id="cd19531">
    <property type="entry name" value="LCL_NRPS-like"/>
    <property type="match status" value="1"/>
</dbReference>
<name>A0ABR9PJ42_9BACT</name>
<dbReference type="Pfam" id="PF00668">
    <property type="entry name" value="Condensation"/>
    <property type="match status" value="1"/>
</dbReference>
<dbReference type="InterPro" id="IPR020806">
    <property type="entry name" value="PKS_PP-bd"/>
</dbReference>
<evidence type="ECO:0000256" key="2">
    <source>
        <dbReference type="ARBA" id="ARBA00022553"/>
    </source>
</evidence>
<dbReference type="InterPro" id="IPR036736">
    <property type="entry name" value="ACP-like_sf"/>
</dbReference>
<dbReference type="PANTHER" id="PTHR45527:SF1">
    <property type="entry name" value="FATTY ACID SYNTHASE"/>
    <property type="match status" value="1"/>
</dbReference>
<dbReference type="SUPFAM" id="SSF52777">
    <property type="entry name" value="CoA-dependent acyltransferases"/>
    <property type="match status" value="2"/>
</dbReference>
<evidence type="ECO:0000256" key="1">
    <source>
        <dbReference type="ARBA" id="ARBA00022450"/>
    </source>
</evidence>
<keyword evidence="2" id="KW-0597">Phosphoprotein</keyword>
<comment type="caution">
    <text evidence="4">The sequence shown here is derived from an EMBL/GenBank/DDBJ whole genome shotgun (WGS) entry which is preliminary data.</text>
</comment>
<accession>A0ABR9PJ42</accession>
<dbReference type="EMBL" id="JAAIYO010000001">
    <property type="protein sequence ID" value="MBE4747895.1"/>
    <property type="molecule type" value="Genomic_DNA"/>
</dbReference>
<gene>
    <name evidence="4" type="ORF">G4177_06840</name>
</gene>
<feature type="domain" description="Carrier" evidence="3">
    <location>
        <begin position="428"/>
        <end position="503"/>
    </location>
</feature>
<reference evidence="4 5" key="1">
    <citation type="submission" date="2020-02" db="EMBL/GenBank/DDBJ databases">
        <authorList>
            <person name="Babadi Z.K."/>
            <person name="Risdian C."/>
            <person name="Ebrahimipour G.H."/>
            <person name="Wink J."/>
        </authorList>
    </citation>
    <scope>NUCLEOTIDE SEQUENCE [LARGE SCALE GENOMIC DNA]</scope>
    <source>
        <strain evidence="4 5">ZKHCc1 1396</strain>
    </source>
</reference>
<dbReference type="Proteomes" id="UP001516472">
    <property type="component" value="Unassembled WGS sequence"/>
</dbReference>
<dbReference type="PANTHER" id="PTHR45527">
    <property type="entry name" value="NONRIBOSOMAL PEPTIDE SYNTHETASE"/>
    <property type="match status" value="1"/>
</dbReference>
<dbReference type="InterPro" id="IPR001242">
    <property type="entry name" value="Condensation_dom"/>
</dbReference>
<dbReference type="Pfam" id="PF00550">
    <property type="entry name" value="PP-binding"/>
    <property type="match status" value="1"/>
</dbReference>
<protein>
    <recommendedName>
        <fullName evidence="3">Carrier domain-containing protein</fullName>
    </recommendedName>
</protein>
<evidence type="ECO:0000313" key="4">
    <source>
        <dbReference type="EMBL" id="MBE4747895.1"/>
    </source>
</evidence>